<evidence type="ECO:0000313" key="2">
    <source>
        <dbReference type="Proteomes" id="UP000002374"/>
    </source>
</evidence>
<dbReference type="GeneID" id="26042286"/>
<evidence type="ECO:0000313" key="1">
    <source>
        <dbReference type="EMBL" id="ADE87953.1"/>
    </source>
</evidence>
<protein>
    <submittedName>
        <fullName evidence="1">Conserved phage protein</fullName>
    </submittedName>
</protein>
<accession>D5LH22</accession>
<dbReference type="Gene3D" id="3.40.1350.10">
    <property type="match status" value="1"/>
</dbReference>
<proteinExistence type="predicted"/>
<organism evidence="1 2">
    <name type="scientific">Escherichia phage vB_EcoM_ECO1230-10</name>
    <dbReference type="NCBI Taxonomy" id="669875"/>
    <lineage>
        <taxon>Viruses</taxon>
        <taxon>Duplodnaviria</taxon>
        <taxon>Heunggongvirae</taxon>
        <taxon>Uroviricota</taxon>
        <taxon>Caudoviricetes</taxon>
        <taxon>Iiscvirinae</taxon>
        <taxon>Jilinvirus</taxon>
        <taxon>Jilinvirus CVM10</taxon>
    </lineage>
</organism>
<dbReference type="GO" id="GO:0003676">
    <property type="term" value="F:nucleic acid binding"/>
    <property type="evidence" value="ECO:0007669"/>
    <property type="project" value="InterPro"/>
</dbReference>
<dbReference type="InterPro" id="IPR011856">
    <property type="entry name" value="tRNA_endonuc-like_dom_sf"/>
</dbReference>
<dbReference type="RefSeq" id="YP_009168930.1">
    <property type="nucleotide sequence ID" value="NC_027995.1"/>
</dbReference>
<dbReference type="KEGG" id="vg:26042286"/>
<reference evidence="1 2" key="1">
    <citation type="journal article" date="2011" name="Vet. Microbiol.">
        <title>Complete genome sequence of vB_EcoM_ECO1230-10: a coliphage with therapeutic potential for bovine metritis.</title>
        <authorList>
            <person name="Santos T.M."/>
            <person name="Bicalho R.C."/>
        </authorList>
    </citation>
    <scope>NUCLEOTIDE SEQUENCE [LARGE SCALE GENOMIC DNA]</scope>
</reference>
<dbReference type="EMBL" id="GU903191">
    <property type="protein sequence ID" value="ADE87953.1"/>
    <property type="molecule type" value="Genomic_DNA"/>
</dbReference>
<dbReference type="OrthoDB" id="21847at10239"/>
<keyword evidence="2" id="KW-1185">Reference proteome</keyword>
<dbReference type="Proteomes" id="UP000002374">
    <property type="component" value="Segment"/>
</dbReference>
<name>D5LH22_9CAUD</name>
<sequence length="137" mass="14832">MANKEHAIQNEIRNALAGRCKLFRANVGKAWASNDVVKVPRKMPVVMGPRDVLLRNARPFDTGLPPGFTDLFGYVVEEITADMVGQKVAIFIGPEVKDENGKPSPLQKTFISVVNADGGRAGVVRSVADAEKLVFGK</sequence>